<reference evidence="2 3" key="1">
    <citation type="submission" date="2024-02" db="EMBL/GenBank/DDBJ databases">
        <authorList>
            <person name="Chen Y."/>
            <person name="Shah S."/>
            <person name="Dougan E. K."/>
            <person name="Thang M."/>
            <person name="Chan C."/>
        </authorList>
    </citation>
    <scope>NUCLEOTIDE SEQUENCE [LARGE SCALE GENOMIC DNA]</scope>
</reference>
<keyword evidence="2" id="KW-0548">Nucleotidyltransferase</keyword>
<feature type="region of interest" description="Disordered" evidence="1">
    <location>
        <begin position="487"/>
        <end position="510"/>
    </location>
</feature>
<dbReference type="Proteomes" id="UP001642464">
    <property type="component" value="Unassembled WGS sequence"/>
</dbReference>
<keyword evidence="3" id="KW-1185">Reference proteome</keyword>
<proteinExistence type="predicted"/>
<protein>
    <submittedName>
        <fullName evidence="2">RNA-directed DNA polymerase from transposon BS</fullName>
    </submittedName>
</protein>
<feature type="region of interest" description="Disordered" evidence="1">
    <location>
        <begin position="558"/>
        <end position="583"/>
    </location>
</feature>
<name>A0ABP0IQH8_9DINO</name>
<comment type="caution">
    <text evidence="2">The sequence shown here is derived from an EMBL/GenBank/DDBJ whole genome shotgun (WGS) entry which is preliminary data.</text>
</comment>
<keyword evidence="2" id="KW-0695">RNA-directed DNA polymerase</keyword>
<dbReference type="GO" id="GO:0003964">
    <property type="term" value="F:RNA-directed DNA polymerase activity"/>
    <property type="evidence" value="ECO:0007669"/>
    <property type="project" value="UniProtKB-KW"/>
</dbReference>
<evidence type="ECO:0000313" key="2">
    <source>
        <dbReference type="EMBL" id="CAK9004850.1"/>
    </source>
</evidence>
<keyword evidence="2" id="KW-0808">Transferase</keyword>
<gene>
    <name evidence="2" type="ORF">SCF082_LOCUS8350</name>
</gene>
<evidence type="ECO:0000313" key="3">
    <source>
        <dbReference type="Proteomes" id="UP001642464"/>
    </source>
</evidence>
<organism evidence="2 3">
    <name type="scientific">Durusdinium trenchii</name>
    <dbReference type="NCBI Taxonomy" id="1381693"/>
    <lineage>
        <taxon>Eukaryota</taxon>
        <taxon>Sar</taxon>
        <taxon>Alveolata</taxon>
        <taxon>Dinophyceae</taxon>
        <taxon>Suessiales</taxon>
        <taxon>Symbiodiniaceae</taxon>
        <taxon>Durusdinium</taxon>
    </lineage>
</organism>
<dbReference type="EMBL" id="CAXAMM010004769">
    <property type="protein sequence ID" value="CAK9004850.1"/>
    <property type="molecule type" value="Genomic_DNA"/>
</dbReference>
<feature type="compositionally biased region" description="Polar residues" evidence="1">
    <location>
        <begin position="574"/>
        <end position="583"/>
    </location>
</feature>
<feature type="compositionally biased region" description="Low complexity" evidence="1">
    <location>
        <begin position="488"/>
        <end position="498"/>
    </location>
</feature>
<evidence type="ECO:0000256" key="1">
    <source>
        <dbReference type="SAM" id="MobiDB-lite"/>
    </source>
</evidence>
<accession>A0ABP0IQH8</accession>
<feature type="non-terminal residue" evidence="2">
    <location>
        <position position="583"/>
    </location>
</feature>
<sequence length="583" mass="64225">MYIEPNTFDLELLCNRFMLAWGCTSYELAVVTRIRQTYGTHCGAIALGHLLLALGHETTCDEERYVTWHRLLLLHQNRFGNGPPDAAMIESLSQILVQNGVPDRLARDRAMLAVKKLGHSAIQQALGTPDPWRALKQIQPANGRPFQLVLYNELQSHIAERASSKRGADFGKKGGKSGRKSLPELHLCPEHLELLPDLFVVSAGDSVEVIGVKEVVSDARGIAIVSPDMAKQLDEESANLSIDALAVLTVGDHSNALDKHEKKVIQHPVIYRPTKEPALLTGTLLQLGDVGVLLKPTHGAPVVQSLDTAVVRAQVFRDAYPLEDWSAFVAGPVKALVSSVESLEYCNGLFDLLSHSGWNGVFIEPRPLPNAPSSQRFAVVWLPRTATIDDAFNWKRNLDQIVGLARMRHKLGLRVRAKDEEATVKAVFPDSCVRPCTVKHTYEAGPLPFGLHRGKVADLLKAWSWKARRKALAKPYVQAASKTLQKMHSTATSSSTSHSEPHDSWATGDDPWKAAAWSRYQPITDQVVFTENRGRAAHDARSKLSTLTSKVTELEQKMEQTQDGDAEMAGLQSAGLTSEIQEM</sequence>